<protein>
    <submittedName>
        <fullName evidence="1">Uncharacterized protein</fullName>
    </submittedName>
</protein>
<evidence type="ECO:0000313" key="1">
    <source>
        <dbReference type="EMBL" id="OXU30409.1"/>
    </source>
</evidence>
<reference evidence="1 2" key="1">
    <citation type="journal article" date="2017" name="Curr. Biol.">
        <title>The Evolution of Venom by Co-option of Single-Copy Genes.</title>
        <authorList>
            <person name="Martinson E.O."/>
            <person name="Mrinalini"/>
            <person name="Kelkar Y.D."/>
            <person name="Chang C.H."/>
            <person name="Werren J.H."/>
        </authorList>
    </citation>
    <scope>NUCLEOTIDE SEQUENCE [LARGE SCALE GENOMIC DNA]</scope>
    <source>
        <strain evidence="1 2">Alberta</strain>
        <tissue evidence="1">Whole body</tissue>
    </source>
</reference>
<dbReference type="OrthoDB" id="6617263at2759"/>
<dbReference type="EMBL" id="NNAY01000163">
    <property type="protein sequence ID" value="OXU30409.1"/>
    <property type="molecule type" value="Genomic_DNA"/>
</dbReference>
<name>A0A232FIW3_9HYME</name>
<dbReference type="AlphaFoldDB" id="A0A232FIW3"/>
<accession>A0A232FIW3</accession>
<keyword evidence="2" id="KW-1185">Reference proteome</keyword>
<organism evidence="1 2">
    <name type="scientific">Trichomalopsis sarcophagae</name>
    <dbReference type="NCBI Taxonomy" id="543379"/>
    <lineage>
        <taxon>Eukaryota</taxon>
        <taxon>Metazoa</taxon>
        <taxon>Ecdysozoa</taxon>
        <taxon>Arthropoda</taxon>
        <taxon>Hexapoda</taxon>
        <taxon>Insecta</taxon>
        <taxon>Pterygota</taxon>
        <taxon>Neoptera</taxon>
        <taxon>Endopterygota</taxon>
        <taxon>Hymenoptera</taxon>
        <taxon>Apocrita</taxon>
        <taxon>Proctotrupomorpha</taxon>
        <taxon>Chalcidoidea</taxon>
        <taxon>Pteromalidae</taxon>
        <taxon>Pteromalinae</taxon>
        <taxon>Trichomalopsis</taxon>
    </lineage>
</organism>
<sequence>MPSPSLMEICSRSFTSIHNQIQRSVHQIIHSYTKTEVETSPYLSSIQSLTGSTPGKKLKSLNSIIRKLAENARTRGDLTTAINDFQGVSPAMLAFIRVAVAVALELKLDGPILEGLKSPSTRVVKRALKADWFFAGSNVRVNAEYFVENVMPFVSLRTRSGVIRKLAIGLKGYPVKAEAFFDRFAELYGTQASLPILNACSEAFIYDRILRHKIVLPLKSVHALYERCPELVIRYLQLGNPRNENNAEDRKVLEIRINDYDTFLPKLVRKHPVVFAQLFELTPEKGLNLSSIRTSIFLKSSKNVLVEKPRVFLKILSLKVVSKSLKKEEFDRMYENLFPRDMSEVNVKELLGFAEYYPHGDKLELLRNTYEKVYGKDLLNNEAFTAEPKLWKLLPVREREIVARRCFEVNQENKSDCLFYLPPRESLPLLREEIASANEAEERFEFIGQMIDSCSLYESKRDLLDVLTYYYERHRNERDLYILFEKLEEGFDLKSLDDEHWFVVQKIIDHAHARGELFRSHVSLIKSVLEAVLYHLLVVRREQDDDETFVNKLFELVVKCNFEKSLPTWNILKERPDVEKSCLEQFLQMIPECYPATHDFWSDKDNRLYVVLSLVKSVHSYNSRLKGNQTSNRIKIEDYPWLTKMTDEFFSRACGPSFRKSLLLHLLRVEAPDFFYAKIDECSTILDIDDLGEALRLLKHDPNRILSSWPDYLTEARDKLCSENKKRERRAARMFISASRWCHELPTKFVERCLLEIEEKGSIQVLGLLLEGEVFEKLVAPYLPREASETEDRHFKRSFKTSRAIALVARYPEPPVSLSFASTLTRSHECSPEIGGTVDSLSRCYPVKDVLGLAEELLGGRSVAARKFGVRLLFQCLRRDRQTSFAEMLCKTETNSSVAELIAEKILEMFSKSPSEDNWNLVKDCINRLNTKSRLLEKFADLEKINVDPRFLGRYVEAYLDKVESLYLEDSYSQVRTKCVSLVIMSLNLKSTDRLDEEVSSKILNRYFLDAHSLEISQAAQSFAVGSYLLSSTKEKFQARLKVITDILKKVAERLDASHPKKPRFYPSNYTLTNFYSNALTEIAARRPNESLEMVDKMLEVFDGELSPWQVPTAYLEYNLYKEYLLAENSKDFGTRCRKRITGLIEDLSGSDVMIKDVAKCLDSFLTEGKIYPEAIRHELRQNLIDGLLEGDDHYGLLVAMLLVRSDEVDDYDDRYDAMVKKIGVKKNKPLQYFLYKHLNGIQLNSL</sequence>
<evidence type="ECO:0000313" key="2">
    <source>
        <dbReference type="Proteomes" id="UP000215335"/>
    </source>
</evidence>
<comment type="caution">
    <text evidence="1">The sequence shown here is derived from an EMBL/GenBank/DDBJ whole genome shotgun (WGS) entry which is preliminary data.</text>
</comment>
<proteinExistence type="predicted"/>
<dbReference type="Proteomes" id="UP000215335">
    <property type="component" value="Unassembled WGS sequence"/>
</dbReference>
<gene>
    <name evidence="1" type="ORF">TSAR_001874</name>
</gene>